<proteinExistence type="predicted"/>
<name>A0A8H4GTY5_9EURO</name>
<gene>
    <name evidence="1" type="ORF">CNMCM6805_002193</name>
</gene>
<comment type="caution">
    <text evidence="1">The sequence shown here is derived from an EMBL/GenBank/DDBJ whole genome shotgun (WGS) entry which is preliminary data.</text>
</comment>
<reference evidence="1" key="2">
    <citation type="submission" date="2020-04" db="EMBL/GenBank/DDBJ databases">
        <authorList>
            <person name="Santos R.A.C."/>
            <person name="Steenwyk J.L."/>
            <person name="Rivero-Menendez O."/>
            <person name="Mead M.E."/>
            <person name="Silva L.P."/>
            <person name="Bastos R.W."/>
            <person name="Alastruey-Izquierdo A."/>
            <person name="Goldman G.H."/>
            <person name="Rokas A."/>
        </authorList>
    </citation>
    <scope>NUCLEOTIDE SEQUENCE</scope>
    <source>
        <strain evidence="1">CNM-CM6805</strain>
    </source>
</reference>
<accession>A0A8H4GTY5</accession>
<dbReference type="Proteomes" id="UP000653565">
    <property type="component" value="Unassembled WGS sequence"/>
</dbReference>
<reference evidence="1" key="1">
    <citation type="journal article" date="2020" name="bioRxiv">
        <title>Genomic and phenotypic heterogeneity of clinical isolates of the human pathogens Aspergillus fumigatus, Aspergillus lentulus and Aspergillus fumigatiaffinis.</title>
        <authorList>
            <person name="dos Santos R.A.C."/>
            <person name="Steenwyk J.L."/>
            <person name="Rivero-Menendez O."/>
            <person name="Mead M.E."/>
            <person name="Silva L.P."/>
            <person name="Bastos R.W."/>
            <person name="Alastruey-Izquierdo A."/>
            <person name="Goldman G.H."/>
            <person name="Rokas A."/>
        </authorList>
    </citation>
    <scope>NUCLEOTIDE SEQUENCE</scope>
    <source>
        <strain evidence="1">CNM-CM6805</strain>
    </source>
</reference>
<dbReference type="AlphaFoldDB" id="A0A8H4GTY5"/>
<evidence type="ECO:0000313" key="2">
    <source>
        <dbReference type="Proteomes" id="UP000653565"/>
    </source>
</evidence>
<keyword evidence="2" id="KW-1185">Reference proteome</keyword>
<protein>
    <submittedName>
        <fullName evidence="1">Uncharacterized protein</fullName>
    </submittedName>
</protein>
<evidence type="ECO:0000313" key="1">
    <source>
        <dbReference type="EMBL" id="KAF4228384.1"/>
    </source>
</evidence>
<organism evidence="1 2">
    <name type="scientific">Aspergillus fumigatiaffinis</name>
    <dbReference type="NCBI Taxonomy" id="340414"/>
    <lineage>
        <taxon>Eukaryota</taxon>
        <taxon>Fungi</taxon>
        <taxon>Dikarya</taxon>
        <taxon>Ascomycota</taxon>
        <taxon>Pezizomycotina</taxon>
        <taxon>Eurotiomycetes</taxon>
        <taxon>Eurotiomycetidae</taxon>
        <taxon>Eurotiales</taxon>
        <taxon>Aspergillaceae</taxon>
        <taxon>Aspergillus</taxon>
        <taxon>Aspergillus subgen. Fumigati</taxon>
    </lineage>
</organism>
<dbReference type="EMBL" id="JAAAPX010000153">
    <property type="protein sequence ID" value="KAF4228384.1"/>
    <property type="molecule type" value="Genomic_DNA"/>
</dbReference>
<dbReference type="OrthoDB" id="76567at2759"/>
<sequence>MEEQTQHRIPFTKFIHHSARGFQTWQELCTHIRREVLQAQSPTEIACTSVSPEWGPVIVDSLDEDGDVERLNAALNYNSVTQTLLAKVISTPLFACHFNWMRIQEGDWRRQDLVMNGHMRLLTVLANATHGRFEAPYSGSRKTPTFCMCPDNRYHPSFVIECGDCESRERLLEDMRLWLIGARPFVKVVVIIMYARRGNTNQVEGRAELYVRDANGNPVLQQEATIFPATQYECSLGISAGDLFGPVLPQGLQANTVLPLSIDNLRKEARDAMVHMDLVPAT</sequence>